<evidence type="ECO:0000313" key="3">
    <source>
        <dbReference type="EMBL" id="AWZ39719.1"/>
    </source>
</evidence>
<dbReference type="EMBL" id="CP023566">
    <property type="protein sequence ID" value="AWZ39719.1"/>
    <property type="molecule type" value="Genomic_DNA"/>
</dbReference>
<evidence type="ECO:0000259" key="1">
    <source>
        <dbReference type="Pfam" id="PF02782"/>
    </source>
</evidence>
<dbReference type="Proteomes" id="UP000250153">
    <property type="component" value="Chromosome"/>
</dbReference>
<dbReference type="KEGG" id="lmur:CPS94_07435"/>
<name>A0AAD0L4A8_9LACO</name>
<gene>
    <name evidence="3" type="ORF">CPQ89_01040</name>
    <name evidence="2" type="ORF">CPS94_07435</name>
</gene>
<feature type="domain" description="Carbohydrate kinase FGGY C-terminal" evidence="1">
    <location>
        <begin position="17"/>
        <end position="63"/>
    </location>
</feature>
<evidence type="ECO:0000313" key="4">
    <source>
        <dbReference type="Proteomes" id="UP000250143"/>
    </source>
</evidence>
<dbReference type="GO" id="GO:0016301">
    <property type="term" value="F:kinase activity"/>
    <property type="evidence" value="ECO:0007669"/>
    <property type="project" value="InterPro"/>
</dbReference>
<dbReference type="InterPro" id="IPR043129">
    <property type="entry name" value="ATPase_NBD"/>
</dbReference>
<dbReference type="InterPro" id="IPR018485">
    <property type="entry name" value="FGGY_C"/>
</dbReference>
<dbReference type="Pfam" id="PF02782">
    <property type="entry name" value="FGGY_C"/>
    <property type="match status" value="1"/>
</dbReference>
<reference evidence="4 5" key="1">
    <citation type="submission" date="2017-09" db="EMBL/GenBank/DDBJ databases">
        <title>Predominant Lactobacillus spp. isolated from feces of mice subjected to short-term calorie restriction.</title>
        <authorList>
            <person name="Zhang C."/>
            <person name="Zhao L."/>
            <person name="Pan F."/>
        </authorList>
    </citation>
    <scope>NUCLEOTIDE SEQUENCE [LARGE SCALE GENOMIC DNA]</scope>
    <source>
        <strain evidence="3 4">CR141</strain>
        <strain evidence="2 5">CR147</strain>
    </source>
</reference>
<dbReference type="AlphaFoldDB" id="A0AAD0L4A8"/>
<protein>
    <recommendedName>
        <fullName evidence="1">Carbohydrate kinase FGGY C-terminal domain-containing protein</fullName>
    </recommendedName>
</protein>
<dbReference type="SUPFAM" id="SSF53067">
    <property type="entry name" value="Actin-like ATPase domain"/>
    <property type="match status" value="1"/>
</dbReference>
<evidence type="ECO:0000313" key="2">
    <source>
        <dbReference type="EMBL" id="AWZ38755.1"/>
    </source>
</evidence>
<sequence length="69" mass="7713">MTDNSFTEVPPGEIAIGAEGLLFTPYLVGERIPYFDSQIRENFFGIDARHTLDHFARVVLEGFTMFAGS</sequence>
<proteinExistence type="predicted"/>
<keyword evidence="4" id="KW-1185">Reference proteome</keyword>
<accession>A0AAD0L4A8</accession>
<dbReference type="Proteomes" id="UP000250143">
    <property type="component" value="Chromosome"/>
</dbReference>
<dbReference type="GO" id="GO:0005975">
    <property type="term" value="P:carbohydrate metabolic process"/>
    <property type="evidence" value="ECO:0007669"/>
    <property type="project" value="InterPro"/>
</dbReference>
<dbReference type="Gene3D" id="3.30.420.40">
    <property type="match status" value="1"/>
</dbReference>
<dbReference type="RefSeq" id="WP_112193357.1">
    <property type="nucleotide sequence ID" value="NZ_CP023565.1"/>
</dbReference>
<organism evidence="2 5">
    <name type="scientific">Ligilactobacillus murinus</name>
    <dbReference type="NCBI Taxonomy" id="1622"/>
    <lineage>
        <taxon>Bacteria</taxon>
        <taxon>Bacillati</taxon>
        <taxon>Bacillota</taxon>
        <taxon>Bacilli</taxon>
        <taxon>Lactobacillales</taxon>
        <taxon>Lactobacillaceae</taxon>
        <taxon>Ligilactobacillus</taxon>
    </lineage>
</organism>
<evidence type="ECO:0000313" key="5">
    <source>
        <dbReference type="Proteomes" id="UP000250153"/>
    </source>
</evidence>
<dbReference type="GeneID" id="97008173"/>
<dbReference type="EMBL" id="CP023565">
    <property type="protein sequence ID" value="AWZ38755.1"/>
    <property type="molecule type" value="Genomic_DNA"/>
</dbReference>